<accession>A0A1X6PKC3</accession>
<protein>
    <submittedName>
        <fullName evidence="1">Uncharacterized protein</fullName>
    </submittedName>
</protein>
<reference evidence="1 2" key="1">
    <citation type="submission" date="2017-03" db="EMBL/GenBank/DDBJ databases">
        <title>WGS assembly of Porphyra umbilicalis.</title>
        <authorList>
            <person name="Brawley S.H."/>
            <person name="Blouin N.A."/>
            <person name="Ficko-Blean E."/>
            <person name="Wheeler G.L."/>
            <person name="Lohr M."/>
            <person name="Goodson H.V."/>
            <person name="Jenkins J.W."/>
            <person name="Blaby-Haas C.E."/>
            <person name="Helliwell K.E."/>
            <person name="Chan C."/>
            <person name="Marriage T."/>
            <person name="Bhattacharya D."/>
            <person name="Klein A.S."/>
            <person name="Badis Y."/>
            <person name="Brodie J."/>
            <person name="Cao Y."/>
            <person name="Collen J."/>
            <person name="Dittami S.M."/>
            <person name="Gachon C.M."/>
            <person name="Green B.R."/>
            <person name="Karpowicz S."/>
            <person name="Kim J.W."/>
            <person name="Kudahl U."/>
            <person name="Lin S."/>
            <person name="Michel G."/>
            <person name="Mittag M."/>
            <person name="Olson B.J."/>
            <person name="Pangilinan J."/>
            <person name="Peng Y."/>
            <person name="Qiu H."/>
            <person name="Shu S."/>
            <person name="Singer J.T."/>
            <person name="Smith A.G."/>
            <person name="Sprecher B.N."/>
            <person name="Wagner V."/>
            <person name="Wang W."/>
            <person name="Wang Z.-Y."/>
            <person name="Yan J."/>
            <person name="Yarish C."/>
            <person name="Zoeuner-Riek S."/>
            <person name="Zhuang Y."/>
            <person name="Zou Y."/>
            <person name="Lindquist E.A."/>
            <person name="Grimwood J."/>
            <person name="Barry K."/>
            <person name="Rokhsar D.S."/>
            <person name="Schmutz J."/>
            <person name="Stiller J.W."/>
            <person name="Grossman A.R."/>
            <person name="Prochnik S.E."/>
        </authorList>
    </citation>
    <scope>NUCLEOTIDE SEQUENCE [LARGE SCALE GENOMIC DNA]</scope>
    <source>
        <strain evidence="1">4086291</strain>
    </source>
</reference>
<sequence>MCLCAATLQHCAIRLRRCAIPSAARLKSSPRLC</sequence>
<dbReference type="AlphaFoldDB" id="A0A1X6PKC3"/>
<dbReference type="Proteomes" id="UP000218209">
    <property type="component" value="Unassembled WGS sequence"/>
</dbReference>
<evidence type="ECO:0000313" key="2">
    <source>
        <dbReference type="Proteomes" id="UP000218209"/>
    </source>
</evidence>
<dbReference type="EMBL" id="KV918766">
    <property type="protein sequence ID" value="OSX81113.1"/>
    <property type="molecule type" value="Genomic_DNA"/>
</dbReference>
<name>A0A1X6PKC3_PORUM</name>
<keyword evidence="2" id="KW-1185">Reference proteome</keyword>
<gene>
    <name evidence="1" type="ORF">BU14_0027s0135</name>
</gene>
<organism evidence="1 2">
    <name type="scientific">Porphyra umbilicalis</name>
    <name type="common">Purple laver</name>
    <name type="synonym">Red alga</name>
    <dbReference type="NCBI Taxonomy" id="2786"/>
    <lineage>
        <taxon>Eukaryota</taxon>
        <taxon>Rhodophyta</taxon>
        <taxon>Bangiophyceae</taxon>
        <taxon>Bangiales</taxon>
        <taxon>Bangiaceae</taxon>
        <taxon>Porphyra</taxon>
    </lineage>
</organism>
<proteinExistence type="predicted"/>
<evidence type="ECO:0000313" key="1">
    <source>
        <dbReference type="EMBL" id="OSX81113.1"/>
    </source>
</evidence>